<organism evidence="1 2">
    <name type="scientific">Salicibibacter halophilus</name>
    <dbReference type="NCBI Taxonomy" id="2502791"/>
    <lineage>
        <taxon>Bacteria</taxon>
        <taxon>Bacillati</taxon>
        <taxon>Bacillota</taxon>
        <taxon>Bacilli</taxon>
        <taxon>Bacillales</taxon>
        <taxon>Bacillaceae</taxon>
        <taxon>Salicibibacter</taxon>
    </lineage>
</organism>
<evidence type="ECO:0008006" key="3">
    <source>
        <dbReference type="Google" id="ProtNLM"/>
    </source>
</evidence>
<accession>A0A514LNY6</accession>
<dbReference type="AlphaFoldDB" id="A0A514LNY6"/>
<proteinExistence type="predicted"/>
<dbReference type="Proteomes" id="UP000319756">
    <property type="component" value="Chromosome"/>
</dbReference>
<keyword evidence="2" id="KW-1185">Reference proteome</keyword>
<dbReference type="Pfam" id="PF12846">
    <property type="entry name" value="AAA_10"/>
    <property type="match status" value="1"/>
</dbReference>
<dbReference type="InterPro" id="IPR051162">
    <property type="entry name" value="T4SS_component"/>
</dbReference>
<dbReference type="EMBL" id="CP035485">
    <property type="protein sequence ID" value="QDI93171.1"/>
    <property type="molecule type" value="Genomic_DNA"/>
</dbReference>
<evidence type="ECO:0000313" key="1">
    <source>
        <dbReference type="EMBL" id="QDI93171.1"/>
    </source>
</evidence>
<name>A0A514LNY6_9BACI</name>
<gene>
    <name evidence="1" type="ORF">EPH95_15945</name>
</gene>
<evidence type="ECO:0000313" key="2">
    <source>
        <dbReference type="Proteomes" id="UP000319756"/>
    </source>
</evidence>
<dbReference type="KEGG" id="sale:EPH95_15945"/>
<dbReference type="Gene3D" id="3.40.50.300">
    <property type="entry name" value="P-loop containing nucleotide triphosphate hydrolases"/>
    <property type="match status" value="2"/>
</dbReference>
<dbReference type="SUPFAM" id="SSF52540">
    <property type="entry name" value="P-loop containing nucleoside triphosphate hydrolases"/>
    <property type="match status" value="1"/>
</dbReference>
<dbReference type="PANTHER" id="PTHR30121">
    <property type="entry name" value="UNCHARACTERIZED PROTEIN YJGR-RELATED"/>
    <property type="match status" value="1"/>
</dbReference>
<sequence>MQENLLLTRTGDVWAYHRVKPKSIPKQNDKEVEGHKKRWREFLQELTKYQDFHFMMYPQEYQLNERFEHLQQDVAWDTETMAAYYLGETESLLEQRLGTVTKNDFIVGVRLKADMIRVDADMKGNVLAMFSTATDTIVNLLGWEQDVTTSFFDQFAEAENELNDTMAMIDGVPLTQDEMIYVNRYHFIRGLDHQVSDEMANASRKAVTNTLIDPTSPSVLKLNSDEDDGYISFVVVDEFPRNMADSDLFYETQALPFPVEVDIKAQVESKAQTKMKLNVKKRQLRESAKEQNMVGDETDASISESDQMIRYLQDDIKKDDVHMLNWMAVVIVDGTTKKECLTRAKMVKRRLKSMGVVARIPVADQLSLFYKFLPGELIDVKDRNWMQKTAQDGLAECFFGVNAAVGSNVGFFIGWIDRFEQHKDLDAAIGASRDPVFFHPFLANQQIKGTKTKSPHVLITGDTGNGKSFLAKLLFIYISLLNVKCLYIDPKKELRKWIRKVMKNPDVRRDFPLFVEHLETFHFITLDPEDQANWGALDPIVFLPSTQQKEMVQMIFEQVYDFKGKDDVHTAFLQSITKVKEQREKGMTVGSMHVVYEMQDHEDVSVQKAGNFLYEVMADGVMRLCVHDGSNHALSLNKRINIVEIENLDLPEVNDSYESYTSEQMKSSAVMYALGRYCELFGNNKEERTAEFIDEAWMLTANPTGKKVEKKMRRVGRSYSNALYFISQSTKDALREEESNNFGVAFAFDEPTEREDVLKWMNMEASEENMDMLDGMFQGQCLFKDYYRRTAKISVECLFDEWAGAFETVEASAVASAE</sequence>
<dbReference type="InterPro" id="IPR016628">
    <property type="entry name" value="ATPase_SAG2001_prd"/>
</dbReference>
<reference evidence="2" key="1">
    <citation type="submission" date="2019-01" db="EMBL/GenBank/DDBJ databases">
        <title>Genomic analysis of Salicibibacter sp. NKC3-5.</title>
        <authorList>
            <person name="Oh Y.J."/>
        </authorList>
    </citation>
    <scope>NUCLEOTIDE SEQUENCE [LARGE SCALE GENOMIC DNA]</scope>
    <source>
        <strain evidence="2">NKC3-5</strain>
    </source>
</reference>
<dbReference type="InterPro" id="IPR027417">
    <property type="entry name" value="P-loop_NTPase"/>
</dbReference>
<dbReference type="PIRSF" id="PIRSF015040">
    <property type="entry name" value="ATPase_SAG2001_prd"/>
    <property type="match status" value="1"/>
</dbReference>
<dbReference type="PANTHER" id="PTHR30121:SF6">
    <property type="entry name" value="SLR6007 PROTEIN"/>
    <property type="match status" value="1"/>
</dbReference>
<protein>
    <recommendedName>
        <fullName evidence="3">DUF87 domain-containing protein</fullName>
    </recommendedName>
</protein>